<accession>A0ABS5PAH9</accession>
<protein>
    <submittedName>
        <fullName evidence="3">DUF3696 domain-containing protein</fullName>
    </submittedName>
</protein>
<name>A0ABS5PAH9_9FLAO</name>
<evidence type="ECO:0000259" key="2">
    <source>
        <dbReference type="Pfam" id="PF13304"/>
    </source>
</evidence>
<dbReference type="Proteomes" id="UP000722625">
    <property type="component" value="Unassembled WGS sequence"/>
</dbReference>
<keyword evidence="4" id="KW-1185">Reference proteome</keyword>
<dbReference type="PANTHER" id="PTHR43581:SF2">
    <property type="entry name" value="EXCINUCLEASE ATPASE SUBUNIT"/>
    <property type="match status" value="1"/>
</dbReference>
<sequence length="369" mass="41726">MINTLYIENFKSHSNTELNLSKINIFTGLNGMGKSSVIQALLLLRQSNKLNKGLELNDELCKIGVVEDAVYQSAEEDYIKFSINYKQDNFVWKFSANPTNINDTFLSTLKDSILPNDYSSINLFNNNFQYISAFRNGPTDDYIKNTSAVEHENQISKNEGRCEFVVHYLDFFGKTFVNESLKKNIEDDATLVYQVKQWMREISPNININIKPSGLNYKINYSFDRGEGQVPTLDFKAKNIGFGISYVLPIIVASLHAPEGSIIIIENPEAHIHPGAQAKLMELICKSAKNGVQFIIETHSDHIINGLLVATKNNIISNEDSSVYYFDRDEKKHATKAIHLPVLKGGKIQRPPKGFFDQLDLDMNTLMGL</sequence>
<proteinExistence type="predicted"/>
<dbReference type="InterPro" id="IPR022532">
    <property type="entry name" value="DUF3696"/>
</dbReference>
<dbReference type="Pfam" id="PF12476">
    <property type="entry name" value="DUF3696"/>
    <property type="match status" value="1"/>
</dbReference>
<organism evidence="3 4">
    <name type="scientific">Flavobacterium psychroterrae</name>
    <dbReference type="NCBI Taxonomy" id="2133767"/>
    <lineage>
        <taxon>Bacteria</taxon>
        <taxon>Pseudomonadati</taxon>
        <taxon>Bacteroidota</taxon>
        <taxon>Flavobacteriia</taxon>
        <taxon>Flavobacteriales</taxon>
        <taxon>Flavobacteriaceae</taxon>
        <taxon>Flavobacterium</taxon>
    </lineage>
</organism>
<dbReference type="SUPFAM" id="SSF52540">
    <property type="entry name" value="P-loop containing nucleoside triphosphate hydrolases"/>
    <property type="match status" value="1"/>
</dbReference>
<gene>
    <name evidence="3" type="ORF">KHA90_08795</name>
</gene>
<evidence type="ECO:0000313" key="3">
    <source>
        <dbReference type="EMBL" id="MBS7231121.1"/>
    </source>
</evidence>
<dbReference type="PANTHER" id="PTHR43581">
    <property type="entry name" value="ATP/GTP PHOSPHATASE"/>
    <property type="match status" value="1"/>
</dbReference>
<dbReference type="Gene3D" id="3.40.50.300">
    <property type="entry name" value="P-loop containing nucleotide triphosphate hydrolases"/>
    <property type="match status" value="1"/>
</dbReference>
<dbReference type="EMBL" id="JAGYVZ010000006">
    <property type="protein sequence ID" value="MBS7231121.1"/>
    <property type="molecule type" value="Genomic_DNA"/>
</dbReference>
<dbReference type="Pfam" id="PF13304">
    <property type="entry name" value="AAA_21"/>
    <property type="match status" value="1"/>
</dbReference>
<dbReference type="InterPro" id="IPR051396">
    <property type="entry name" value="Bact_Antivir_Def_Nuclease"/>
</dbReference>
<evidence type="ECO:0000259" key="1">
    <source>
        <dbReference type="Pfam" id="PF12476"/>
    </source>
</evidence>
<feature type="domain" description="DUF3696" evidence="1">
    <location>
        <begin position="316"/>
        <end position="366"/>
    </location>
</feature>
<dbReference type="InterPro" id="IPR014592">
    <property type="entry name" value="P-loop_UCP034888"/>
</dbReference>
<dbReference type="InterPro" id="IPR027417">
    <property type="entry name" value="P-loop_NTPase"/>
</dbReference>
<comment type="caution">
    <text evidence="3">The sequence shown here is derived from an EMBL/GenBank/DDBJ whole genome shotgun (WGS) entry which is preliminary data.</text>
</comment>
<reference evidence="3 4" key="1">
    <citation type="journal article" date="2018" name="Int. J. Syst. Evol. Microbiol.">
        <title>Flavobacterium chryseum sp. nov. and Flavobacterium psychroterrae sp. nov., novel environmental bacteria isolated from Antarctica.</title>
        <authorList>
            <person name="Kralova S."/>
            <person name="Svec P."/>
            <person name="Busse H.J."/>
            <person name="Stankova E."/>
            <person name="Vaczi P."/>
            <person name="Sedlacek I."/>
        </authorList>
    </citation>
    <scope>NUCLEOTIDE SEQUENCE [LARGE SCALE GENOMIC DNA]</scope>
    <source>
        <strain evidence="3 4">CCM 8827</strain>
    </source>
</reference>
<feature type="domain" description="ATPase AAA-type core" evidence="2">
    <location>
        <begin position="23"/>
        <end position="305"/>
    </location>
</feature>
<evidence type="ECO:0000313" key="4">
    <source>
        <dbReference type="Proteomes" id="UP000722625"/>
    </source>
</evidence>
<dbReference type="RefSeq" id="WP_213297998.1">
    <property type="nucleotide sequence ID" value="NZ_JAGYVZ010000006.1"/>
</dbReference>
<dbReference type="InterPro" id="IPR003959">
    <property type="entry name" value="ATPase_AAA_core"/>
</dbReference>
<dbReference type="PIRSF" id="PIRSF034888">
    <property type="entry name" value="P-loop_UCP034888"/>
    <property type="match status" value="1"/>
</dbReference>